<evidence type="ECO:0000256" key="5">
    <source>
        <dbReference type="ARBA" id="ARBA00022692"/>
    </source>
</evidence>
<evidence type="ECO:0000313" key="10">
    <source>
        <dbReference type="EMBL" id="KGX89520.1"/>
    </source>
</evidence>
<proteinExistence type="inferred from homology"/>
<feature type="transmembrane region" description="Helical" evidence="9">
    <location>
        <begin position="113"/>
        <end position="140"/>
    </location>
</feature>
<keyword evidence="11" id="KW-1185">Reference proteome</keyword>
<comment type="subcellular location">
    <subcellularLocation>
        <location evidence="1">Cell membrane</location>
        <topology evidence="1">Multi-pass membrane protein</topology>
    </subcellularLocation>
</comment>
<sequence>MLPKRGQSSNLLKLITIAFMSAISLVLMFINFPLPFLPQYLKIDFSEVPALVAALIFSPLAGIAVEGIKNLLFLAYTGDVIGVIANFFAGMLFILPVSMIYHKFKSTKSIVSGLVTGTIIMAVGMSVLNYFFILPAYAWFLGMEEMNSAQVKWITVTAGILPFNAMKGIILGALFVPFYLKLQSWLNHKQTYAKAS</sequence>
<evidence type="ECO:0000256" key="9">
    <source>
        <dbReference type="SAM" id="Phobius"/>
    </source>
</evidence>
<name>A0A0A5GEI6_9BACI</name>
<keyword evidence="3 8" id="KW-0813">Transport</keyword>
<dbReference type="Gene3D" id="1.10.1760.20">
    <property type="match status" value="1"/>
</dbReference>
<evidence type="ECO:0000256" key="2">
    <source>
        <dbReference type="ARBA" id="ARBA00005540"/>
    </source>
</evidence>
<reference evidence="10 11" key="1">
    <citation type="submission" date="2013-08" db="EMBL/GenBank/DDBJ databases">
        <authorList>
            <person name="Huang J."/>
            <person name="Wang G."/>
        </authorList>
    </citation>
    <scope>NUCLEOTIDE SEQUENCE [LARGE SCALE GENOMIC DNA]</scope>
    <source>
        <strain evidence="10 11">JSM 076056</strain>
    </source>
</reference>
<dbReference type="PANTHER" id="PTHR38438:SF1">
    <property type="entry name" value="RIBOFLAVIN TRANSPORTER RIBU"/>
    <property type="match status" value="1"/>
</dbReference>
<feature type="transmembrane region" description="Helical" evidence="9">
    <location>
        <begin position="160"/>
        <end position="180"/>
    </location>
</feature>
<dbReference type="STRING" id="1385510.GCA_000425205_03174"/>
<feature type="transmembrane region" description="Helical" evidence="9">
    <location>
        <begin position="80"/>
        <end position="101"/>
    </location>
</feature>
<dbReference type="GO" id="GO:0032217">
    <property type="term" value="F:riboflavin transmembrane transporter activity"/>
    <property type="evidence" value="ECO:0007669"/>
    <property type="project" value="UniProtKB-UniRule"/>
</dbReference>
<feature type="transmembrane region" description="Helical" evidence="9">
    <location>
        <begin position="48"/>
        <end position="68"/>
    </location>
</feature>
<evidence type="ECO:0000256" key="6">
    <source>
        <dbReference type="ARBA" id="ARBA00022989"/>
    </source>
</evidence>
<comment type="caution">
    <text evidence="10">The sequence shown here is derived from an EMBL/GenBank/DDBJ whole genome shotgun (WGS) entry which is preliminary data.</text>
</comment>
<keyword evidence="6 9" id="KW-1133">Transmembrane helix</keyword>
<dbReference type="InterPro" id="IPR024529">
    <property type="entry name" value="ECF_trnsprt_substrate-spec"/>
</dbReference>
<keyword evidence="7 8" id="KW-0472">Membrane</keyword>
<dbReference type="Proteomes" id="UP000030528">
    <property type="component" value="Unassembled WGS sequence"/>
</dbReference>
<keyword evidence="4 8" id="KW-1003">Cell membrane</keyword>
<evidence type="ECO:0000256" key="4">
    <source>
        <dbReference type="ARBA" id="ARBA00022475"/>
    </source>
</evidence>
<comment type="similarity">
    <text evidence="2 8">Belongs to the prokaryotic riboflavin transporter (P-RFT) (TC 2.A.87) family.</text>
</comment>
<comment type="function">
    <text evidence="8">Probably a riboflavin-binding protein that interacts with the energy-coupling factor (ECF) ABC-transporter complex.</text>
</comment>
<dbReference type="PIRSF" id="PIRSF037778">
    <property type="entry name" value="UCP037778_transp_RibU"/>
    <property type="match status" value="1"/>
</dbReference>
<evidence type="ECO:0000256" key="8">
    <source>
        <dbReference type="PIRNR" id="PIRNR037778"/>
    </source>
</evidence>
<evidence type="ECO:0000256" key="1">
    <source>
        <dbReference type="ARBA" id="ARBA00004651"/>
    </source>
</evidence>
<dbReference type="eggNOG" id="COG3601">
    <property type="taxonomic scope" value="Bacteria"/>
</dbReference>
<evidence type="ECO:0000313" key="11">
    <source>
        <dbReference type="Proteomes" id="UP000030528"/>
    </source>
</evidence>
<dbReference type="InterPro" id="IPR025720">
    <property type="entry name" value="RibU"/>
</dbReference>
<accession>A0A0A5GEI6</accession>
<feature type="transmembrane region" description="Helical" evidence="9">
    <location>
        <begin position="12"/>
        <end position="36"/>
    </location>
</feature>
<evidence type="ECO:0000256" key="7">
    <source>
        <dbReference type="ARBA" id="ARBA00023136"/>
    </source>
</evidence>
<evidence type="ECO:0000256" key="3">
    <source>
        <dbReference type="ARBA" id="ARBA00022448"/>
    </source>
</evidence>
<organism evidence="10 11">
    <name type="scientific">Pontibacillus halophilus JSM 076056 = DSM 19796</name>
    <dbReference type="NCBI Taxonomy" id="1385510"/>
    <lineage>
        <taxon>Bacteria</taxon>
        <taxon>Bacillati</taxon>
        <taxon>Bacillota</taxon>
        <taxon>Bacilli</taxon>
        <taxon>Bacillales</taxon>
        <taxon>Bacillaceae</taxon>
        <taxon>Pontibacillus</taxon>
    </lineage>
</organism>
<keyword evidence="5 9" id="KW-0812">Transmembrane</keyword>
<dbReference type="RefSeq" id="WP_026801396.1">
    <property type="nucleotide sequence ID" value="NZ_AVPE01000022.1"/>
</dbReference>
<dbReference type="GO" id="GO:0005886">
    <property type="term" value="C:plasma membrane"/>
    <property type="evidence" value="ECO:0007669"/>
    <property type="project" value="UniProtKB-SubCell"/>
</dbReference>
<protein>
    <recommendedName>
        <fullName evidence="8">Riboflavin transporter</fullName>
    </recommendedName>
</protein>
<dbReference type="EMBL" id="AVPE01000022">
    <property type="protein sequence ID" value="KGX89520.1"/>
    <property type="molecule type" value="Genomic_DNA"/>
</dbReference>
<dbReference type="PANTHER" id="PTHR38438">
    <property type="entry name" value="RIBOFLAVIN TRANSPORTER RIBU"/>
    <property type="match status" value="1"/>
</dbReference>
<dbReference type="Pfam" id="PF12822">
    <property type="entry name" value="ECF_trnsprt"/>
    <property type="match status" value="1"/>
</dbReference>
<gene>
    <name evidence="10" type="ORF">N781_07460</name>
</gene>
<dbReference type="AlphaFoldDB" id="A0A0A5GEI6"/>